<evidence type="ECO:0000256" key="1">
    <source>
        <dbReference type="ARBA" id="ARBA00004251"/>
    </source>
</evidence>
<keyword evidence="8" id="KW-1185">Reference proteome</keyword>
<keyword evidence="5" id="KW-0472">Membrane</keyword>
<comment type="caution">
    <text evidence="7">The sequence shown here is derived from an EMBL/GenBank/DDBJ whole genome shotgun (WGS) entry which is preliminary data.</text>
</comment>
<evidence type="ECO:0000256" key="4">
    <source>
        <dbReference type="SAM" id="MobiDB-lite"/>
    </source>
</evidence>
<dbReference type="GO" id="GO:0009897">
    <property type="term" value="C:external side of plasma membrane"/>
    <property type="evidence" value="ECO:0007669"/>
    <property type="project" value="TreeGrafter"/>
</dbReference>
<dbReference type="PANTHER" id="PTHR10570:SF9">
    <property type="entry name" value="T-CELL SURFACE GLYCOPROTEIN CD3 EPSILON CHAIN"/>
    <property type="match status" value="1"/>
</dbReference>
<feature type="transmembrane region" description="Helical" evidence="5">
    <location>
        <begin position="116"/>
        <end position="138"/>
    </location>
</feature>
<dbReference type="GO" id="GO:0004888">
    <property type="term" value="F:transmembrane signaling receptor activity"/>
    <property type="evidence" value="ECO:0007669"/>
    <property type="project" value="TreeGrafter"/>
</dbReference>
<proteinExistence type="predicted"/>
<evidence type="ECO:0008006" key="9">
    <source>
        <dbReference type="Google" id="ProtNLM"/>
    </source>
</evidence>
<dbReference type="InterPro" id="IPR013783">
    <property type="entry name" value="Ig-like_fold"/>
</dbReference>
<dbReference type="EMBL" id="JAVHJS010000017">
    <property type="protein sequence ID" value="KAK2831138.1"/>
    <property type="molecule type" value="Genomic_DNA"/>
</dbReference>
<feature type="chain" id="PRO_5041733945" description="T-cell surface glycoprotein CD3 epsilon chain" evidence="6">
    <location>
        <begin position="23"/>
        <end position="190"/>
    </location>
</feature>
<dbReference type="Gene3D" id="2.60.40.10">
    <property type="entry name" value="Immunoglobulins"/>
    <property type="match status" value="1"/>
</dbReference>
<keyword evidence="3 6" id="KW-0732">Signal</keyword>
<dbReference type="GO" id="GO:0007166">
    <property type="term" value="P:cell surface receptor signaling pathway"/>
    <property type="evidence" value="ECO:0007669"/>
    <property type="project" value="TreeGrafter"/>
</dbReference>
<evidence type="ECO:0000256" key="6">
    <source>
        <dbReference type="SAM" id="SignalP"/>
    </source>
</evidence>
<name>A0AA88M8Z2_TACVA</name>
<dbReference type="GO" id="GO:0042105">
    <property type="term" value="C:alpha-beta T cell receptor complex"/>
    <property type="evidence" value="ECO:0007669"/>
    <property type="project" value="TreeGrafter"/>
</dbReference>
<dbReference type="GO" id="GO:0045059">
    <property type="term" value="P:positive thymic T cell selection"/>
    <property type="evidence" value="ECO:0007669"/>
    <property type="project" value="TreeGrafter"/>
</dbReference>
<evidence type="ECO:0000313" key="7">
    <source>
        <dbReference type="EMBL" id="KAK2831138.1"/>
    </source>
</evidence>
<evidence type="ECO:0000256" key="5">
    <source>
        <dbReference type="SAM" id="Phobius"/>
    </source>
</evidence>
<dbReference type="Pfam" id="PF16681">
    <property type="entry name" value="Ig_5"/>
    <property type="match status" value="1"/>
</dbReference>
<evidence type="ECO:0000256" key="2">
    <source>
        <dbReference type="ARBA" id="ARBA00022475"/>
    </source>
</evidence>
<gene>
    <name evidence="7" type="ORF">Q7C36_016224</name>
</gene>
<keyword evidence="2" id="KW-1003">Cell membrane</keyword>
<dbReference type="PANTHER" id="PTHR10570">
    <property type="entry name" value="T-CELL SURFACE GLYCOPROTEIN CD3 GAMMA CHAIN / DELTA CHAIN"/>
    <property type="match status" value="1"/>
</dbReference>
<dbReference type="InterPro" id="IPR015484">
    <property type="entry name" value="CD3_esu/gsu/dsu"/>
</dbReference>
<keyword evidence="5" id="KW-0812">Transmembrane</keyword>
<sequence length="190" mass="21550">MNQHRVSYVFFFFAIATTVVAGQSGTVSIKDRTVTLTCPVKEEENQENQENQEEVIEWKIVNSDKKVEETRYYAISDYNDKKDGLYSCNVKGKKNTHYFYIKAKVCDGCVDLDMNLALVVVFADVLFTLMVVFTVYYCTKKSAGTAGPQRPTQARQVRGPTRGPPPPDPDYQPLNQNTRSADVYATAHRR</sequence>
<accession>A0AA88M8Z2</accession>
<protein>
    <recommendedName>
        <fullName evidence="9">T-cell surface glycoprotein CD3 epsilon chain</fullName>
    </recommendedName>
</protein>
<keyword evidence="5" id="KW-1133">Transmembrane helix</keyword>
<evidence type="ECO:0000256" key="3">
    <source>
        <dbReference type="ARBA" id="ARBA00022729"/>
    </source>
</evidence>
<dbReference type="Proteomes" id="UP001187315">
    <property type="component" value="Unassembled WGS sequence"/>
</dbReference>
<reference evidence="7" key="1">
    <citation type="submission" date="2023-08" db="EMBL/GenBank/DDBJ databases">
        <title>Pelteobagrus vachellii genome.</title>
        <authorList>
            <person name="Liu H."/>
        </authorList>
    </citation>
    <scope>NUCLEOTIDE SEQUENCE</scope>
    <source>
        <strain evidence="7">PRFRI_2022a</strain>
        <tissue evidence="7">Muscle</tissue>
    </source>
</reference>
<evidence type="ECO:0000313" key="8">
    <source>
        <dbReference type="Proteomes" id="UP001187315"/>
    </source>
</evidence>
<feature type="region of interest" description="Disordered" evidence="4">
    <location>
        <begin position="142"/>
        <end position="190"/>
    </location>
</feature>
<dbReference type="AlphaFoldDB" id="A0AA88M8Z2"/>
<organism evidence="7 8">
    <name type="scientific">Tachysurus vachellii</name>
    <name type="common">Darkbarbel catfish</name>
    <name type="synonym">Pelteobagrus vachellii</name>
    <dbReference type="NCBI Taxonomy" id="175792"/>
    <lineage>
        <taxon>Eukaryota</taxon>
        <taxon>Metazoa</taxon>
        <taxon>Chordata</taxon>
        <taxon>Craniata</taxon>
        <taxon>Vertebrata</taxon>
        <taxon>Euteleostomi</taxon>
        <taxon>Actinopterygii</taxon>
        <taxon>Neopterygii</taxon>
        <taxon>Teleostei</taxon>
        <taxon>Ostariophysi</taxon>
        <taxon>Siluriformes</taxon>
        <taxon>Bagridae</taxon>
        <taxon>Tachysurus</taxon>
    </lineage>
</organism>
<comment type="subcellular location">
    <subcellularLocation>
        <location evidence="1">Cell membrane</location>
        <topology evidence="1">Single-pass type I membrane protein</topology>
    </subcellularLocation>
</comment>
<feature type="signal peptide" evidence="6">
    <location>
        <begin position="1"/>
        <end position="22"/>
    </location>
</feature>